<feature type="domain" description="Type II methyltransferase M.TaqI-like" evidence="8">
    <location>
        <begin position="48"/>
        <end position="177"/>
    </location>
</feature>
<dbReference type="OrthoDB" id="9815272at2"/>
<reference evidence="11" key="1">
    <citation type="submission" date="2016-11" db="EMBL/GenBank/DDBJ databases">
        <authorList>
            <person name="Varghese N."/>
            <person name="Submissions S."/>
        </authorList>
    </citation>
    <scope>NUCLEOTIDE SEQUENCE [LARGE SCALE GENOMIC DNA]</scope>
    <source>
        <strain evidence="11">DSM 14826</strain>
    </source>
</reference>
<dbReference type="Gene3D" id="3.90.220.10">
    <property type="entry name" value="Adenine-n6-DNA-methyltransferase Taqi, Chain A, domain 2"/>
    <property type="match status" value="1"/>
</dbReference>
<keyword evidence="6" id="KW-0238">DNA-binding</keyword>
<keyword evidence="4" id="KW-0949">S-adenosyl-L-methionine</keyword>
<dbReference type="InterPro" id="IPR002052">
    <property type="entry name" value="DNA_methylase_N6_adenine_CS"/>
</dbReference>
<evidence type="ECO:0000256" key="3">
    <source>
        <dbReference type="ARBA" id="ARBA00022679"/>
    </source>
</evidence>
<dbReference type="EC" id="2.1.1.72" evidence="1"/>
<dbReference type="CDD" id="cd02440">
    <property type="entry name" value="AdoMet_MTases"/>
    <property type="match status" value="1"/>
</dbReference>
<comment type="catalytic activity">
    <reaction evidence="7">
        <text>a 2'-deoxyadenosine in DNA + S-adenosyl-L-methionine = an N(6)-methyl-2'-deoxyadenosine in DNA + S-adenosyl-L-homocysteine + H(+)</text>
        <dbReference type="Rhea" id="RHEA:15197"/>
        <dbReference type="Rhea" id="RHEA-COMP:12418"/>
        <dbReference type="Rhea" id="RHEA-COMP:12419"/>
        <dbReference type="ChEBI" id="CHEBI:15378"/>
        <dbReference type="ChEBI" id="CHEBI:57856"/>
        <dbReference type="ChEBI" id="CHEBI:59789"/>
        <dbReference type="ChEBI" id="CHEBI:90615"/>
        <dbReference type="ChEBI" id="CHEBI:90616"/>
        <dbReference type="EC" id="2.1.1.72"/>
    </reaction>
</comment>
<proteinExistence type="predicted"/>
<keyword evidence="11" id="KW-1185">Reference proteome</keyword>
<dbReference type="InterPro" id="IPR050953">
    <property type="entry name" value="N4_N6_ade-DNA_methylase"/>
</dbReference>
<accession>A0A1M6M5Y7</accession>
<dbReference type="InterPro" id="IPR023135">
    <property type="entry name" value="N6_DNA_MeTrfase_TaqI_C"/>
</dbReference>
<protein>
    <recommendedName>
        <fullName evidence="1">site-specific DNA-methyltransferase (adenine-specific)</fullName>
        <ecNumber evidence="1">2.1.1.72</ecNumber>
    </recommendedName>
</protein>
<dbReference type="Proteomes" id="UP000243547">
    <property type="component" value="Unassembled WGS sequence"/>
</dbReference>
<dbReference type="PANTHER" id="PTHR33841">
    <property type="entry name" value="DNA METHYLTRANSFERASE YEEA-RELATED"/>
    <property type="match status" value="1"/>
</dbReference>
<gene>
    <name evidence="10" type="ORF">SAMN02745227_00676</name>
</gene>
<evidence type="ECO:0000259" key="8">
    <source>
        <dbReference type="Pfam" id="PF07669"/>
    </source>
</evidence>
<dbReference type="STRING" id="1120989.SAMN02745227_00676"/>
<dbReference type="GO" id="GO:0008170">
    <property type="term" value="F:N-methyltransferase activity"/>
    <property type="evidence" value="ECO:0007669"/>
    <property type="project" value="InterPro"/>
</dbReference>
<dbReference type="SUPFAM" id="SSF53335">
    <property type="entry name" value="S-adenosyl-L-methionine-dependent methyltransferases"/>
    <property type="match status" value="1"/>
</dbReference>
<keyword evidence="5" id="KW-0680">Restriction system</keyword>
<dbReference type="PROSITE" id="PS00092">
    <property type="entry name" value="N6_MTASE"/>
    <property type="match status" value="1"/>
</dbReference>
<dbReference type="Gene3D" id="3.40.50.150">
    <property type="entry name" value="Vaccinia Virus protein VP39"/>
    <property type="match status" value="1"/>
</dbReference>
<dbReference type="EMBL" id="FRAI01000006">
    <property type="protein sequence ID" value="SHJ78891.1"/>
    <property type="molecule type" value="Genomic_DNA"/>
</dbReference>
<evidence type="ECO:0000256" key="2">
    <source>
        <dbReference type="ARBA" id="ARBA00022603"/>
    </source>
</evidence>
<evidence type="ECO:0000256" key="4">
    <source>
        <dbReference type="ARBA" id="ARBA00022691"/>
    </source>
</evidence>
<evidence type="ECO:0000313" key="10">
    <source>
        <dbReference type="EMBL" id="SHJ78891.1"/>
    </source>
</evidence>
<dbReference type="GO" id="GO:0009007">
    <property type="term" value="F:site-specific DNA-methyltransferase (adenine-specific) activity"/>
    <property type="evidence" value="ECO:0007669"/>
    <property type="project" value="UniProtKB-EC"/>
</dbReference>
<organism evidence="10 11">
    <name type="scientific">Anaerobranca californiensis DSM 14826</name>
    <dbReference type="NCBI Taxonomy" id="1120989"/>
    <lineage>
        <taxon>Bacteria</taxon>
        <taxon>Bacillati</taxon>
        <taxon>Bacillota</taxon>
        <taxon>Clostridia</taxon>
        <taxon>Eubacteriales</taxon>
        <taxon>Proteinivoracaceae</taxon>
        <taxon>Anaerobranca</taxon>
    </lineage>
</organism>
<dbReference type="PANTHER" id="PTHR33841:SF1">
    <property type="entry name" value="DNA METHYLTRANSFERASE A"/>
    <property type="match status" value="1"/>
</dbReference>
<evidence type="ECO:0000313" key="11">
    <source>
        <dbReference type="Proteomes" id="UP000243547"/>
    </source>
</evidence>
<evidence type="ECO:0000256" key="7">
    <source>
        <dbReference type="ARBA" id="ARBA00047942"/>
    </source>
</evidence>
<dbReference type="GO" id="GO:0032259">
    <property type="term" value="P:methylation"/>
    <property type="evidence" value="ECO:0007669"/>
    <property type="project" value="UniProtKB-KW"/>
</dbReference>
<sequence>MVEDVLSYFPHIPKILDPACGSGNFLLKCYKRLVEKYGEENKEGILANLWGWDIDKIAISLCKINLLLLTGDDSENFKVTNFFEIITKGNIQGEFDIIIGNPPWGYKFTIEERKDLGFVKKNPESSAIFTLKGMDLLKNNGYLSFCLPKALLNVKSHKLFRKKILTEHTLIKIKDLGKAFDGVLSSSIVLTVQKRKSKQGDNINIVSKWGSFTVNKGKVEKNPYWNINFIKGPLTLDILEKMRRIPSTTLKGSIFALGIVTGNNKNFIIPKDKIKDEEKDSLQKIIKGKDILKFKINPQLDYILFQREKFQQIAPIEYYKTPEKLVYRFISSKLIFAYDDTGALTLNSANILIPKESLNIKYILALLNSTAMQFYFENTFSSIKILRYHLEDLPIPIVDPLKEREVVDLVNLVIQAEKEDTLNSLYHELDQKVYKLFNLNRKEVDFLKRCL</sequence>
<dbReference type="AlphaFoldDB" id="A0A1M6M5Y7"/>
<dbReference type="PRINTS" id="PR00507">
    <property type="entry name" value="N12N6MTFRASE"/>
</dbReference>
<evidence type="ECO:0000256" key="5">
    <source>
        <dbReference type="ARBA" id="ARBA00022747"/>
    </source>
</evidence>
<name>A0A1M6M5Y7_9FIRM</name>
<dbReference type="GO" id="GO:0009307">
    <property type="term" value="P:DNA restriction-modification system"/>
    <property type="evidence" value="ECO:0007669"/>
    <property type="project" value="UniProtKB-KW"/>
</dbReference>
<dbReference type="InterPro" id="IPR011639">
    <property type="entry name" value="MethylTrfase_TaqI-like_dom"/>
</dbReference>
<keyword evidence="2 10" id="KW-0489">Methyltransferase</keyword>
<dbReference type="GO" id="GO:0003677">
    <property type="term" value="F:DNA binding"/>
    <property type="evidence" value="ECO:0007669"/>
    <property type="project" value="InterPro"/>
</dbReference>
<feature type="domain" description="TaqI-like C-terminal specificity" evidence="9">
    <location>
        <begin position="284"/>
        <end position="395"/>
    </location>
</feature>
<dbReference type="InterPro" id="IPR025931">
    <property type="entry name" value="TaqI_C"/>
</dbReference>
<dbReference type="RefSeq" id="WP_143270519.1">
    <property type="nucleotide sequence ID" value="NZ_FRAI01000006.1"/>
</dbReference>
<evidence type="ECO:0000256" key="1">
    <source>
        <dbReference type="ARBA" id="ARBA00011900"/>
    </source>
</evidence>
<keyword evidence="3" id="KW-0808">Transferase</keyword>
<evidence type="ECO:0000259" key="9">
    <source>
        <dbReference type="Pfam" id="PF12950"/>
    </source>
</evidence>
<dbReference type="Pfam" id="PF12950">
    <property type="entry name" value="TaqI_C"/>
    <property type="match status" value="1"/>
</dbReference>
<dbReference type="Pfam" id="PF07669">
    <property type="entry name" value="Eco57I"/>
    <property type="match status" value="1"/>
</dbReference>
<evidence type="ECO:0000256" key="6">
    <source>
        <dbReference type="ARBA" id="ARBA00023125"/>
    </source>
</evidence>
<dbReference type="InterPro" id="IPR029063">
    <property type="entry name" value="SAM-dependent_MTases_sf"/>
</dbReference>